<protein>
    <submittedName>
        <fullName evidence="2">Putative odorant binding protein 3</fullName>
    </submittedName>
</protein>
<dbReference type="EMBL" id="MT849325">
    <property type="protein sequence ID" value="UDM59891.1"/>
    <property type="molecule type" value="mRNA"/>
</dbReference>
<dbReference type="Pfam" id="PF01395">
    <property type="entry name" value="PBP_GOBP"/>
    <property type="match status" value="1"/>
</dbReference>
<evidence type="ECO:0000313" key="2">
    <source>
        <dbReference type="EMBL" id="UDM59891.1"/>
    </source>
</evidence>
<feature type="chain" id="PRO_5035455175" evidence="1">
    <location>
        <begin position="19"/>
        <end position="142"/>
    </location>
</feature>
<dbReference type="SMART" id="SM00708">
    <property type="entry name" value="PhBP"/>
    <property type="match status" value="1"/>
</dbReference>
<feature type="signal peptide" evidence="1">
    <location>
        <begin position="1"/>
        <end position="18"/>
    </location>
</feature>
<accession>A0A8K1UB99</accession>
<name>A0A8K1UB99_CORCP</name>
<reference evidence="2" key="1">
    <citation type="submission" date="2020-08" db="EMBL/GenBank/DDBJ databases">
        <authorList>
            <person name="Li P."/>
        </authorList>
    </citation>
    <scope>NUCLEOTIDE SEQUENCE</scope>
    <source>
        <strain evidence="2">Cluster-2393.33159</strain>
    </source>
</reference>
<dbReference type="SUPFAM" id="SSF47565">
    <property type="entry name" value="Insect pheromone/odorant-binding proteins"/>
    <property type="match status" value="1"/>
</dbReference>
<dbReference type="AlphaFoldDB" id="A0A8K1UB99"/>
<dbReference type="GO" id="GO:0005549">
    <property type="term" value="F:odorant binding"/>
    <property type="evidence" value="ECO:0007669"/>
    <property type="project" value="InterPro"/>
</dbReference>
<evidence type="ECO:0000256" key="1">
    <source>
        <dbReference type="SAM" id="SignalP"/>
    </source>
</evidence>
<dbReference type="InterPro" id="IPR006170">
    <property type="entry name" value="PBP/GOBP"/>
</dbReference>
<proteinExistence type="evidence at transcript level"/>
<dbReference type="SMR" id="A0A8K1UB99"/>
<organism evidence="2">
    <name type="scientific">Corcyra cephalonica</name>
    <name type="common">Rice moth</name>
    <dbReference type="NCBI Taxonomy" id="139036"/>
    <lineage>
        <taxon>Eukaryota</taxon>
        <taxon>Metazoa</taxon>
        <taxon>Ecdysozoa</taxon>
        <taxon>Arthropoda</taxon>
        <taxon>Hexapoda</taxon>
        <taxon>Insecta</taxon>
        <taxon>Pterygota</taxon>
        <taxon>Neoptera</taxon>
        <taxon>Endopterygota</taxon>
        <taxon>Lepidoptera</taxon>
        <taxon>Glossata</taxon>
        <taxon>Ditrysia</taxon>
        <taxon>Pyraloidea</taxon>
        <taxon>Pyralidae</taxon>
        <taxon>Galleriinae</taxon>
        <taxon>Corcyra</taxon>
    </lineage>
</organism>
<dbReference type="Gene3D" id="1.10.238.20">
    <property type="entry name" value="Pheromone/general odorant binding protein domain"/>
    <property type="match status" value="1"/>
</dbReference>
<dbReference type="CDD" id="cd23992">
    <property type="entry name" value="PBP_GOBP"/>
    <property type="match status" value="1"/>
</dbReference>
<dbReference type="InterPro" id="IPR036728">
    <property type="entry name" value="PBP_GOBP_sf"/>
</dbReference>
<keyword evidence="1" id="KW-0732">Signal</keyword>
<sequence>MKMLYFAFLLSVLNIVSSTTLHEHISIIRPRLSDHAQACLEDYPLSDDDLAAFKSGQFPEGDDAACLGACVLRKIGLFDDVGSLVQVEALDKAKEIFIGDGEIDVINQIISDCSKVNDEVVNDGEKGCERARLLFSCFDESK</sequence>